<evidence type="ECO:0000313" key="8">
    <source>
        <dbReference type="EMBL" id="ABP00963.1"/>
    </source>
</evidence>
<dbReference type="Gene3D" id="3.40.50.620">
    <property type="entry name" value="HUPs"/>
    <property type="match status" value="1"/>
</dbReference>
<keyword evidence="5" id="KW-0411">Iron-sulfur</keyword>
<dbReference type="Pfam" id="PF00085">
    <property type="entry name" value="Thioredoxin"/>
    <property type="match status" value="1"/>
</dbReference>
<reference evidence="8 9" key="1">
    <citation type="journal article" date="2007" name="Proc. Natl. Acad. Sci. U.S.A.">
        <title>The tiny eukaryote Ostreococcus provides genomic insights into the paradox of plankton speciation.</title>
        <authorList>
            <person name="Palenik B."/>
            <person name="Grimwood J."/>
            <person name="Aerts A."/>
            <person name="Rouze P."/>
            <person name="Salamov A."/>
            <person name="Putnam N."/>
            <person name="Dupont C."/>
            <person name="Jorgensen R."/>
            <person name="Derelle E."/>
            <person name="Rombauts S."/>
            <person name="Zhou K."/>
            <person name="Otillar R."/>
            <person name="Merchant S.S."/>
            <person name="Podell S."/>
            <person name="Gaasterland T."/>
            <person name="Napoli C."/>
            <person name="Gendler K."/>
            <person name="Manuell A."/>
            <person name="Tai V."/>
            <person name="Vallon O."/>
            <person name="Piganeau G."/>
            <person name="Jancek S."/>
            <person name="Heijde M."/>
            <person name="Jabbari K."/>
            <person name="Bowler C."/>
            <person name="Lohr M."/>
            <person name="Robbens S."/>
            <person name="Werner G."/>
            <person name="Dubchak I."/>
            <person name="Pazour G.J."/>
            <person name="Ren Q."/>
            <person name="Paulsen I."/>
            <person name="Delwiche C."/>
            <person name="Schmutz J."/>
            <person name="Rokhsar D."/>
            <person name="Van de Peer Y."/>
            <person name="Moreau H."/>
            <person name="Grigoriev I.V."/>
        </authorList>
    </citation>
    <scope>NUCLEOTIDE SEQUENCE [LARGE SCALE GENOMIC DNA]</scope>
    <source>
        <strain evidence="8 9">CCE9901</strain>
    </source>
</reference>
<dbReference type="Gramene" id="ABP00963">
    <property type="protein sequence ID" value="ABP00963"/>
    <property type="gene ID" value="OSTLU_13445"/>
</dbReference>
<evidence type="ECO:0000256" key="4">
    <source>
        <dbReference type="ARBA" id="ARBA00023004"/>
    </source>
</evidence>
<proteinExistence type="inferred from homology"/>
<dbReference type="OrthoDB" id="7869097at2759"/>
<dbReference type="CDD" id="cd23945">
    <property type="entry name" value="PAPS_reductase"/>
    <property type="match status" value="1"/>
</dbReference>
<gene>
    <name evidence="8" type="primary">APR1</name>
    <name evidence="8" type="ORF">OSTLU_13445</name>
</gene>
<dbReference type="HOGENOM" id="CLU_044089_4_0_1"/>
<dbReference type="SUPFAM" id="SSF52833">
    <property type="entry name" value="Thioredoxin-like"/>
    <property type="match status" value="1"/>
</dbReference>
<keyword evidence="4" id="KW-0408">Iron</keyword>
<dbReference type="GO" id="GO:0046872">
    <property type="term" value="F:metal ion binding"/>
    <property type="evidence" value="ECO:0007669"/>
    <property type="project" value="UniProtKB-KW"/>
</dbReference>
<evidence type="ECO:0000313" key="9">
    <source>
        <dbReference type="Proteomes" id="UP000001568"/>
    </source>
</evidence>
<accession>A4SAP6</accession>
<dbReference type="EMBL" id="CP000600">
    <property type="protein sequence ID" value="ABP00963.1"/>
    <property type="molecule type" value="Genomic_DNA"/>
</dbReference>
<dbReference type="STRING" id="436017.A4SAP6"/>
<dbReference type="Proteomes" id="UP000001568">
    <property type="component" value="Chromosome 20"/>
</dbReference>
<dbReference type="InterPro" id="IPR036249">
    <property type="entry name" value="Thioredoxin-like_sf"/>
</dbReference>
<dbReference type="KEGG" id="olu:OSTLU_13445"/>
<dbReference type="PANTHER" id="PTHR46482:SF9">
    <property type="entry name" value="5'-ADENYLYLSULFATE REDUCTASE 1, CHLOROPLASTIC"/>
    <property type="match status" value="1"/>
</dbReference>
<keyword evidence="2" id="KW-0479">Metal-binding</keyword>
<sequence length="415" mass="46129">MRSARARGALRGPSARRAARRATTKARTTRAPSRATKADVDGMRDALERARATPLEIMDKALETHGDGLAIAFSGAEDVAVIQYAALTGRPYRVFSLDTGRLNPETYELFDKVEKHFDIKIEYCFPESEAVKALVNEKGMFSFYEDGHKECCGVRKVKPLRAKLATLTAWVTGQRKDQSPGTRNAVPACQIDPVFEGAAGGAGSLVKFNPLTDATSQEVWDFLRVMGTPVNALHERGYVSIGCAPCTRAVLPGQQEREGRWWWEDASDKECGLHSGNLTAEEKAKQDDREATEEDIFEHDSIRNLSRDDIAALKDEKTHGETTLAVLYAPWCPFCQRMVSGFETAAERLGPKGVKFAKFRADRDEKEWSQENLSMKSFPTLLLFPKGRSGYVKLGSERRDPDSLEIFIESITGKL</sequence>
<evidence type="ECO:0000256" key="5">
    <source>
        <dbReference type="ARBA" id="ARBA00023014"/>
    </source>
</evidence>
<feature type="compositionally biased region" description="Low complexity" evidence="6">
    <location>
        <begin position="1"/>
        <end position="16"/>
    </location>
</feature>
<evidence type="ECO:0000256" key="3">
    <source>
        <dbReference type="ARBA" id="ARBA00023002"/>
    </source>
</evidence>
<comment type="cofactor">
    <cofactor evidence="1">
        <name>[4Fe-4S] cluster</name>
        <dbReference type="ChEBI" id="CHEBI:49883"/>
    </cofactor>
</comment>
<dbReference type="Pfam" id="PF01507">
    <property type="entry name" value="PAPS_reduct"/>
    <property type="match status" value="1"/>
</dbReference>
<dbReference type="Gene3D" id="3.40.30.10">
    <property type="entry name" value="Glutaredoxin"/>
    <property type="match status" value="1"/>
</dbReference>
<dbReference type="OMA" id="CMINGRT"/>
<dbReference type="GeneID" id="5006703"/>
<dbReference type="InterPro" id="IPR004511">
    <property type="entry name" value="PAPS/APS_Rdtase"/>
</dbReference>
<dbReference type="AlphaFoldDB" id="A4SAP6"/>
<dbReference type="PROSITE" id="PS51352">
    <property type="entry name" value="THIOREDOXIN_2"/>
    <property type="match status" value="1"/>
</dbReference>
<dbReference type="GO" id="GO:0019379">
    <property type="term" value="P:sulfate assimilation, phosphoadenylyl sulfate reduction by phosphoadenylyl-sulfate reductase (thioredoxin)"/>
    <property type="evidence" value="ECO:0007669"/>
    <property type="project" value="InterPro"/>
</dbReference>
<dbReference type="NCBIfam" id="NF002537">
    <property type="entry name" value="PRK02090.1"/>
    <property type="match status" value="1"/>
</dbReference>
<feature type="compositionally biased region" description="Basic residues" evidence="6">
    <location>
        <begin position="17"/>
        <end position="28"/>
    </location>
</feature>
<dbReference type="PANTHER" id="PTHR46482">
    <property type="entry name" value="5'-ADENYLYLSULFATE REDUCTASE 3, CHLOROPLASTIC"/>
    <property type="match status" value="1"/>
</dbReference>
<organism evidence="8 9">
    <name type="scientific">Ostreococcus lucimarinus (strain CCE9901)</name>
    <dbReference type="NCBI Taxonomy" id="436017"/>
    <lineage>
        <taxon>Eukaryota</taxon>
        <taxon>Viridiplantae</taxon>
        <taxon>Chlorophyta</taxon>
        <taxon>Mamiellophyceae</taxon>
        <taxon>Mamiellales</taxon>
        <taxon>Bathycoccaceae</taxon>
        <taxon>Ostreococcus</taxon>
    </lineage>
</organism>
<dbReference type="eggNOG" id="KOG0191">
    <property type="taxonomic scope" value="Eukaryota"/>
</dbReference>
<protein>
    <submittedName>
        <fullName evidence="8">APS reductase</fullName>
    </submittedName>
</protein>
<name>A4SAP6_OSTLU</name>
<dbReference type="InterPro" id="IPR014729">
    <property type="entry name" value="Rossmann-like_a/b/a_fold"/>
</dbReference>
<evidence type="ECO:0000259" key="7">
    <source>
        <dbReference type="PROSITE" id="PS51352"/>
    </source>
</evidence>
<dbReference type="HAMAP" id="MF_00063">
    <property type="entry name" value="CysH"/>
    <property type="match status" value="1"/>
</dbReference>
<evidence type="ECO:0000256" key="2">
    <source>
        <dbReference type="ARBA" id="ARBA00022723"/>
    </source>
</evidence>
<dbReference type="RefSeq" id="XP_001422646.1">
    <property type="nucleotide sequence ID" value="XM_001422609.1"/>
</dbReference>
<dbReference type="GO" id="GO:0051536">
    <property type="term" value="F:iron-sulfur cluster binding"/>
    <property type="evidence" value="ECO:0007669"/>
    <property type="project" value="UniProtKB-KW"/>
</dbReference>
<dbReference type="eggNOG" id="KOG0189">
    <property type="taxonomic scope" value="Eukaryota"/>
</dbReference>
<evidence type="ECO:0000256" key="1">
    <source>
        <dbReference type="ARBA" id="ARBA00001966"/>
    </source>
</evidence>
<keyword evidence="9" id="KW-1185">Reference proteome</keyword>
<dbReference type="GO" id="GO:0004604">
    <property type="term" value="F:phosphoadenylyl-sulfate reductase (thioredoxin) activity"/>
    <property type="evidence" value="ECO:0007669"/>
    <property type="project" value="InterPro"/>
</dbReference>
<feature type="region of interest" description="Disordered" evidence="6">
    <location>
        <begin position="1"/>
        <end position="39"/>
    </location>
</feature>
<dbReference type="SUPFAM" id="SSF52402">
    <property type="entry name" value="Adenine nucleotide alpha hydrolases-like"/>
    <property type="match status" value="1"/>
</dbReference>
<evidence type="ECO:0000256" key="6">
    <source>
        <dbReference type="SAM" id="MobiDB-lite"/>
    </source>
</evidence>
<dbReference type="InterPro" id="IPR013766">
    <property type="entry name" value="Thioredoxin_domain"/>
</dbReference>
<keyword evidence="3" id="KW-0560">Oxidoreductase</keyword>
<dbReference type="InterPro" id="IPR002500">
    <property type="entry name" value="PAPS_reduct_dom"/>
</dbReference>
<feature type="domain" description="Thioredoxin" evidence="7">
    <location>
        <begin position="278"/>
        <end position="413"/>
    </location>
</feature>